<comment type="caution">
    <text evidence="12">The sequence shown here is derived from an EMBL/GenBank/DDBJ whole genome shotgun (WGS) entry which is preliminary data.</text>
</comment>
<dbReference type="InterPro" id="IPR045851">
    <property type="entry name" value="AMP-bd_C_sf"/>
</dbReference>
<dbReference type="InterPro" id="IPR013968">
    <property type="entry name" value="PKS_KR"/>
</dbReference>
<dbReference type="InterPro" id="IPR018201">
    <property type="entry name" value="Ketoacyl_synth_AS"/>
</dbReference>
<accession>A0ABV3F2M3</accession>
<feature type="region of interest" description="Disordered" evidence="8">
    <location>
        <begin position="2279"/>
        <end position="2300"/>
    </location>
</feature>
<evidence type="ECO:0000256" key="5">
    <source>
        <dbReference type="ARBA" id="ARBA00023098"/>
    </source>
</evidence>
<dbReference type="SMART" id="SM00823">
    <property type="entry name" value="PKS_PP"/>
    <property type="match status" value="2"/>
</dbReference>
<dbReference type="InterPro" id="IPR036736">
    <property type="entry name" value="ACP-like_sf"/>
</dbReference>
<evidence type="ECO:0000259" key="10">
    <source>
        <dbReference type="PROSITE" id="PS52004"/>
    </source>
</evidence>
<dbReference type="InterPro" id="IPR042104">
    <property type="entry name" value="PKS_dehydratase_sf"/>
</dbReference>
<dbReference type="RefSeq" id="WP_357973689.1">
    <property type="nucleotide sequence ID" value="NZ_JBFAIH010000002.1"/>
</dbReference>
<dbReference type="Gene3D" id="3.30.300.30">
    <property type="match status" value="1"/>
</dbReference>
<dbReference type="CDD" id="cd08956">
    <property type="entry name" value="KR_3_FAS_SDR_x"/>
    <property type="match status" value="1"/>
</dbReference>
<dbReference type="Pfam" id="PF00698">
    <property type="entry name" value="Acyl_transf_1"/>
    <property type="match status" value="1"/>
</dbReference>
<reference evidence="12 13" key="1">
    <citation type="submission" date="2024-06" db="EMBL/GenBank/DDBJ databases">
        <title>The Natural Products Discovery Center: Release of the First 8490 Sequenced Strains for Exploring Actinobacteria Biosynthetic Diversity.</title>
        <authorList>
            <person name="Kalkreuter E."/>
            <person name="Kautsar S.A."/>
            <person name="Yang D."/>
            <person name="Bader C.D."/>
            <person name="Teijaro C.N."/>
            <person name="Fluegel L."/>
            <person name="Davis C.M."/>
            <person name="Simpson J.R."/>
            <person name="Lauterbach L."/>
            <person name="Steele A.D."/>
            <person name="Gui C."/>
            <person name="Meng S."/>
            <person name="Li G."/>
            <person name="Viehrig K."/>
            <person name="Ye F."/>
            <person name="Su P."/>
            <person name="Kiefer A.F."/>
            <person name="Nichols A."/>
            <person name="Cepeda A.J."/>
            <person name="Yan W."/>
            <person name="Fan B."/>
            <person name="Jiang Y."/>
            <person name="Adhikari A."/>
            <person name="Zheng C.-J."/>
            <person name="Schuster L."/>
            <person name="Cowan T.M."/>
            <person name="Smanski M.J."/>
            <person name="Chevrette M.G."/>
            <person name="De Carvalho L.P.S."/>
            <person name="Shen B."/>
        </authorList>
    </citation>
    <scope>NUCLEOTIDE SEQUENCE [LARGE SCALE GENOMIC DNA]</scope>
    <source>
        <strain evidence="12 13">NPDC050671</strain>
    </source>
</reference>
<evidence type="ECO:0000313" key="13">
    <source>
        <dbReference type="Proteomes" id="UP001551658"/>
    </source>
</evidence>
<dbReference type="InterPro" id="IPR020841">
    <property type="entry name" value="PKS_Beta-ketoAc_synthase_dom"/>
</dbReference>
<dbReference type="Pfam" id="PF02801">
    <property type="entry name" value="Ketoacyl-synt_C"/>
    <property type="match status" value="1"/>
</dbReference>
<evidence type="ECO:0000256" key="1">
    <source>
        <dbReference type="ARBA" id="ARBA00022450"/>
    </source>
</evidence>
<dbReference type="InterPro" id="IPR032821">
    <property type="entry name" value="PKS_assoc"/>
</dbReference>
<dbReference type="InterPro" id="IPR009081">
    <property type="entry name" value="PP-bd_ACP"/>
</dbReference>
<dbReference type="InterPro" id="IPR016036">
    <property type="entry name" value="Malonyl_transacylase_ACP-bd"/>
</dbReference>
<dbReference type="InterPro" id="IPR001227">
    <property type="entry name" value="Ac_transferase_dom_sf"/>
</dbReference>
<dbReference type="InterPro" id="IPR042099">
    <property type="entry name" value="ANL_N_sf"/>
</dbReference>
<keyword evidence="1" id="KW-0596">Phosphopantetheine</keyword>
<organism evidence="12 13">
    <name type="scientific">Nocardia fusca</name>
    <dbReference type="NCBI Taxonomy" id="941183"/>
    <lineage>
        <taxon>Bacteria</taxon>
        <taxon>Bacillati</taxon>
        <taxon>Actinomycetota</taxon>
        <taxon>Actinomycetes</taxon>
        <taxon>Mycobacteriales</taxon>
        <taxon>Nocardiaceae</taxon>
        <taxon>Nocardia</taxon>
    </lineage>
</organism>
<evidence type="ECO:0000259" key="9">
    <source>
        <dbReference type="PROSITE" id="PS50075"/>
    </source>
</evidence>
<name>A0ABV3F2M3_9NOCA</name>
<dbReference type="InterPro" id="IPR016035">
    <property type="entry name" value="Acyl_Trfase/lysoPLipase"/>
</dbReference>
<dbReference type="Pfam" id="PF00109">
    <property type="entry name" value="ketoacyl-synt"/>
    <property type="match status" value="1"/>
</dbReference>
<dbReference type="Pfam" id="PF00501">
    <property type="entry name" value="AMP-binding"/>
    <property type="match status" value="1"/>
</dbReference>
<dbReference type="Pfam" id="PF22953">
    <property type="entry name" value="SpnB_Rossmann"/>
    <property type="match status" value="1"/>
</dbReference>
<dbReference type="SMART" id="SM01294">
    <property type="entry name" value="PKS_PP_betabranch"/>
    <property type="match status" value="1"/>
</dbReference>
<keyword evidence="6" id="KW-0012">Acyltransferase</keyword>
<dbReference type="InterPro" id="IPR057326">
    <property type="entry name" value="KR_dom"/>
</dbReference>
<dbReference type="InterPro" id="IPR040097">
    <property type="entry name" value="FAAL/FAAC"/>
</dbReference>
<dbReference type="InterPro" id="IPR020807">
    <property type="entry name" value="PKS_DH"/>
</dbReference>
<dbReference type="Gene3D" id="3.40.47.10">
    <property type="match status" value="1"/>
</dbReference>
<dbReference type="InterPro" id="IPR036291">
    <property type="entry name" value="NAD(P)-bd_dom_sf"/>
</dbReference>
<dbReference type="SUPFAM" id="SSF55048">
    <property type="entry name" value="Probable ACP-binding domain of malonyl-CoA ACP transacylase"/>
    <property type="match status" value="1"/>
</dbReference>
<proteinExistence type="predicted"/>
<keyword evidence="5" id="KW-0443">Lipid metabolism</keyword>
<dbReference type="InterPro" id="IPR014030">
    <property type="entry name" value="Ketoacyl_synth_N"/>
</dbReference>
<evidence type="ECO:0000256" key="6">
    <source>
        <dbReference type="ARBA" id="ARBA00023315"/>
    </source>
</evidence>
<dbReference type="SUPFAM" id="SSF51735">
    <property type="entry name" value="NAD(P)-binding Rossmann-fold domains"/>
    <property type="match status" value="2"/>
</dbReference>
<feature type="domain" description="Carrier" evidence="9">
    <location>
        <begin position="2315"/>
        <end position="2394"/>
    </location>
</feature>
<dbReference type="Pfam" id="PF00550">
    <property type="entry name" value="PP-binding"/>
    <property type="match status" value="2"/>
</dbReference>
<keyword evidence="4" id="KW-0276">Fatty acid metabolism</keyword>
<dbReference type="InterPro" id="IPR049552">
    <property type="entry name" value="PKS_DH_N"/>
</dbReference>
<dbReference type="InterPro" id="IPR055123">
    <property type="entry name" value="SpnB-like_Rossmann"/>
</dbReference>
<sequence length="2398" mass="249713">MYRSFVDLLVSRYSEHPDRRAYRFLETGDLDGPVSEITYAELGRRARAIAVRLQADGWSGRRALLLYPPGLGFIAGFFGCLFGDVVAVPVPLPQFHESDRSLRRLHQVIADADIDLVLSTRETVDRLRAVADRLPELASLTWLATEEVPGALAGEWRDPGADPGDIAFLQYTSGSTSAPSGVMVSHGNLLHNQGALAAAMGHTPDHLAERAGRDWFVSWLPVYHDMGLILPVLHAIYLGSSTALMSPAHFVQKPQRWLEAISEYGIHTAGCPNFGYELCVRRVRPEVIRGLDLSSWRTAFNGAEPVRPNTLRRFAEIAAPAGFRREALLPVYGLAEATLLVTGGVDGGVEREPVLLDRTAQGESEWVSSGRPPEGITVVIADPESRTAVPDGEVGEIWVAGDSVAQGYLGNEAKTAATFGATLDDGRSGFLRTGDLGFVWAGDLFVTGRSKDLLIVDGRNHYPQDLELTVENAHPGVRAGCIAAFTVDGAERGELPVVVAEVKATEAAELAEITDAIRAAIGAEHGLTLAGVALVRPRSIFKTSSGKIERRASKAAYLAGELALVAGAAGPEGDGGATVAADAEGAAPEAAVPAAPGRAGADLTSAPGIRAWLVDAVARATAVDAARIDPDRPLAELGLGSRGLVELAADLSDHLGTDIDPSLLFEHPTISAIGAAVATRPESGRAAAVTAAVEGTAAAAGETGDAIAIVSMACRFPGGADDPDAFWQLLADGVDAVGEVPPGRWETAGLLDPDPDTAGKAYTVQGGYLDRIDGFDAAFFGITAREAAAMDPQQRLLLQTAWEAFERAGLDPQRLTGTATGVYVGLYDSGYLAGADPDQLNGYVATGNAASVASGRIAYALGLRGPAVTVDTACSSSLVALHQAAQALRAGDCDLALAGGVSLLVTPRAHIEFSRLRGLSPTGRCRPFSADADGIVWSEGCGLVVLKRLDAALRDGDPVLAVLRGSAVNQDGRSQGLSAPNGLAQEQALRAALAAARLTPHDIDYVEAHGTGTTLGDPIEARALARVFGPDRPADRPLGVGSLKSNIGHAQAAAGIGGVLKVVLALRHERLPASLHAARPAAQFARDSGGLVLRTEPAAWPAGDRPRRAGVSAFGISGTNAHVILEEPPRPATVSGAGTVAETGTDYAGLFVVSARTEPALRGQARRLLDRVSADPGLSLPAVARALVRDRSRFPRRGVVVARTRAELTDGLRALADGLPTPQVVVGDGDRVPPGKLAFVFPGQGAQWAGMAVDLLDRSPVFAAELGRIDAAVRRYTGWSVAAVLRGAAGAPALRGDDVVQPALFAVMAALAAVWRARGITPDAVIGHSQGEVAAAYVAGALSLADAAAIVVLRSRALPKIAGSGAMAVVGLPADRVVSRIDSRVSVAAVNSRLATVVAGDRAAVTALLAEFEREEVFTRLLAVDYASHTEQVEPLRENLAADLSGITARVDGIGWYSTVAGEPFTDSPIESAYWYRNLREPVRFAATVRRMLDDGYRYFVELGPHPSLVTAVQTVAEDAGVEVVTVGSLRRERPGPASLDLALAELHVGGPELAWDRVLAPAARVELPTYAWDEKSFWTEPRRDSVRRFGLEPANHPVLGVVVPAPETGGVVLAGRLSRHAQPWLADHVVGEQVVVPGAALVEWVIRAGDEVGSPVVDELVLREPLPVPADAAVAVQVSVGGPGAGGERPVTVHSRVDDGAGRPWTTHAEGVLSAGGDLVPADLADWPPPDAEPVEITGFYDDLAELGYGYGPAFRGLRALWQRGDDLFAEVALPEDLPAEGYGIHPALLDAALHAATVRARPDTGTVRLPFAWSGVTLYATGSSLLRVRVHDGREAGVRVSVADGAGAAVADIGSLTFGEVSVADLVAGTGAGPDALYVQEWAALPRAAAPDPVGWTDIGTERDGAGQAVLALRDADRDLPAGARSATTAALARIQKWLLRADPGTTLVVLTRRAVAAGADEDVLDLAHAPVWGLLRSARSEHPDRLILVDLDDWAAQATAVAVAVTAGETQLALRDGTWLAPRTVPARPAATAAHRPVGADPAGTVLITGGTGALGKLVARHLVTEHGVRHLLLVSRSGAAAPGVAELTTELAGLGARVRVASCDLGDRAAVAALLDEIPAQHPLTAVVHAAGALADAVFTAAAPRHVAETFGAKVDPAWILHELTAEHDLAAFVLFSSVAGILGSPGQAAYAAANTFLDALAQHRHHRGLPATALAWGLWEEPGGLTGALTATDRARLARGGVAPLSAAEGLALFDTALRTGRALVIPARLEPAGGAAAGPGRRHPARPAASTAAGPAGDLAARLAAARPEEREAVVLAVIRQQLSEIVDHVELRADHGTRTFKEIGVDSLGSVEFRNRIQAATGLKLPVTVVLEHPTPAALARFIREKLGDRG</sequence>
<dbReference type="PROSITE" id="PS52019">
    <property type="entry name" value="PKS_MFAS_DH"/>
    <property type="match status" value="1"/>
</dbReference>
<feature type="domain" description="PKS/mFAS DH" evidence="11">
    <location>
        <begin position="1597"/>
        <end position="1869"/>
    </location>
</feature>
<dbReference type="Gene3D" id="3.30.70.3290">
    <property type="match status" value="1"/>
</dbReference>
<dbReference type="InterPro" id="IPR025110">
    <property type="entry name" value="AMP-bd_C"/>
</dbReference>
<evidence type="ECO:0000256" key="8">
    <source>
        <dbReference type="SAM" id="MobiDB-lite"/>
    </source>
</evidence>
<dbReference type="Gene3D" id="3.40.50.12780">
    <property type="entry name" value="N-terminal domain of ligase-like"/>
    <property type="match status" value="1"/>
</dbReference>
<dbReference type="SMART" id="SM00825">
    <property type="entry name" value="PKS_KS"/>
    <property type="match status" value="1"/>
</dbReference>
<dbReference type="Gene3D" id="3.10.129.110">
    <property type="entry name" value="Polyketide synthase dehydratase"/>
    <property type="match status" value="1"/>
</dbReference>
<dbReference type="InterPro" id="IPR020806">
    <property type="entry name" value="PKS_PP-bd"/>
</dbReference>
<dbReference type="Gene3D" id="3.40.50.720">
    <property type="entry name" value="NAD(P)-binding Rossmann-like Domain"/>
    <property type="match status" value="1"/>
</dbReference>
<dbReference type="Gene3D" id="3.40.366.10">
    <property type="entry name" value="Malonyl-Coenzyme A Acyl Carrier Protein, domain 2"/>
    <property type="match status" value="1"/>
</dbReference>
<evidence type="ECO:0000256" key="7">
    <source>
        <dbReference type="PROSITE-ProRule" id="PRU01363"/>
    </source>
</evidence>
<dbReference type="SUPFAM" id="SSF53901">
    <property type="entry name" value="Thiolase-like"/>
    <property type="match status" value="1"/>
</dbReference>
<dbReference type="InterPro" id="IPR016039">
    <property type="entry name" value="Thiolase-like"/>
</dbReference>
<dbReference type="CDD" id="cd00833">
    <property type="entry name" value="PKS"/>
    <property type="match status" value="1"/>
</dbReference>
<gene>
    <name evidence="12" type="ORF">AB0H72_04625</name>
</gene>
<keyword evidence="13" id="KW-1185">Reference proteome</keyword>
<feature type="domain" description="Ketosynthase family 3 (KS3)" evidence="10">
    <location>
        <begin position="704"/>
        <end position="1127"/>
    </location>
</feature>
<keyword evidence="3" id="KW-0808">Transferase</keyword>
<dbReference type="Pfam" id="PF08659">
    <property type="entry name" value="KR"/>
    <property type="match status" value="1"/>
</dbReference>
<dbReference type="SUPFAM" id="SSF47336">
    <property type="entry name" value="ACP-like"/>
    <property type="match status" value="2"/>
</dbReference>
<keyword evidence="2" id="KW-0597">Phosphoprotein</keyword>
<dbReference type="Pfam" id="PF14765">
    <property type="entry name" value="PS-DH"/>
    <property type="match status" value="1"/>
</dbReference>
<dbReference type="InterPro" id="IPR049551">
    <property type="entry name" value="PKS_DH_C"/>
</dbReference>
<feature type="domain" description="Carrier" evidence="9">
    <location>
        <begin position="604"/>
        <end position="681"/>
    </location>
</feature>
<feature type="active site" description="Proton donor; for dehydratase activity" evidence="7">
    <location>
        <position position="1792"/>
    </location>
</feature>
<evidence type="ECO:0000256" key="2">
    <source>
        <dbReference type="ARBA" id="ARBA00022553"/>
    </source>
</evidence>
<protein>
    <submittedName>
        <fullName evidence="12">SDR family NAD(P)-dependent oxidoreductase</fullName>
    </submittedName>
</protein>
<evidence type="ECO:0000259" key="11">
    <source>
        <dbReference type="PROSITE" id="PS52019"/>
    </source>
</evidence>
<dbReference type="InterPro" id="IPR014043">
    <property type="entry name" value="Acyl_transferase_dom"/>
</dbReference>
<dbReference type="SUPFAM" id="SSF56801">
    <property type="entry name" value="Acetyl-CoA synthetase-like"/>
    <property type="match status" value="1"/>
</dbReference>
<feature type="region of interest" description="N-terminal hotdog fold" evidence="7">
    <location>
        <begin position="1597"/>
        <end position="1721"/>
    </location>
</feature>
<evidence type="ECO:0000313" key="12">
    <source>
        <dbReference type="EMBL" id="MEV0361969.1"/>
    </source>
</evidence>
<dbReference type="Proteomes" id="UP001551658">
    <property type="component" value="Unassembled WGS sequence"/>
</dbReference>
<dbReference type="PROSITE" id="PS50075">
    <property type="entry name" value="CARRIER"/>
    <property type="match status" value="2"/>
</dbReference>
<dbReference type="PROSITE" id="PS52004">
    <property type="entry name" value="KS3_2"/>
    <property type="match status" value="1"/>
</dbReference>
<dbReference type="InterPro" id="IPR050091">
    <property type="entry name" value="PKS_NRPS_Biosynth_Enz"/>
</dbReference>
<dbReference type="SMART" id="SM00826">
    <property type="entry name" value="PKS_DH"/>
    <property type="match status" value="1"/>
</dbReference>
<dbReference type="Pfam" id="PF21089">
    <property type="entry name" value="PKS_DH_N"/>
    <property type="match status" value="1"/>
</dbReference>
<dbReference type="SMART" id="SM00827">
    <property type="entry name" value="PKS_AT"/>
    <property type="match status" value="1"/>
</dbReference>
<dbReference type="EMBL" id="JBFAIH010000002">
    <property type="protein sequence ID" value="MEV0361969.1"/>
    <property type="molecule type" value="Genomic_DNA"/>
</dbReference>
<feature type="region of interest" description="C-terminal hotdog fold" evidence="7">
    <location>
        <begin position="1733"/>
        <end position="1869"/>
    </location>
</feature>
<feature type="active site" description="Proton acceptor; for dehydratase activity" evidence="7">
    <location>
        <position position="1629"/>
    </location>
</feature>
<evidence type="ECO:0000256" key="4">
    <source>
        <dbReference type="ARBA" id="ARBA00022832"/>
    </source>
</evidence>
<dbReference type="PANTHER" id="PTHR43775:SF51">
    <property type="entry name" value="INACTIVE PHENOLPHTHIOCEROL SYNTHESIS POLYKETIDE SYNTHASE TYPE I PKS1-RELATED"/>
    <property type="match status" value="1"/>
</dbReference>
<dbReference type="Gene3D" id="1.10.1200.10">
    <property type="entry name" value="ACP-like"/>
    <property type="match status" value="2"/>
</dbReference>
<dbReference type="InterPro" id="IPR049900">
    <property type="entry name" value="PKS_mFAS_DH"/>
</dbReference>
<dbReference type="InterPro" id="IPR000873">
    <property type="entry name" value="AMP-dep_synth/lig_dom"/>
</dbReference>
<dbReference type="CDD" id="cd05931">
    <property type="entry name" value="FAAL"/>
    <property type="match status" value="1"/>
</dbReference>
<dbReference type="SUPFAM" id="SSF52151">
    <property type="entry name" value="FabD/lysophospholipase-like"/>
    <property type="match status" value="1"/>
</dbReference>
<dbReference type="InterPro" id="IPR014031">
    <property type="entry name" value="Ketoacyl_synth_C"/>
</dbReference>
<evidence type="ECO:0000256" key="3">
    <source>
        <dbReference type="ARBA" id="ARBA00022679"/>
    </source>
</evidence>
<dbReference type="SMART" id="SM00822">
    <property type="entry name" value="PKS_KR"/>
    <property type="match status" value="1"/>
</dbReference>
<dbReference type="PANTHER" id="PTHR43775">
    <property type="entry name" value="FATTY ACID SYNTHASE"/>
    <property type="match status" value="1"/>
</dbReference>
<dbReference type="Pfam" id="PF16197">
    <property type="entry name" value="KAsynt_C_assoc"/>
    <property type="match status" value="1"/>
</dbReference>
<dbReference type="PROSITE" id="PS00606">
    <property type="entry name" value="KS3_1"/>
    <property type="match status" value="1"/>
</dbReference>
<dbReference type="Pfam" id="PF23024">
    <property type="entry name" value="AMP-dom_DIP2-like"/>
    <property type="match status" value="1"/>
</dbReference>